<dbReference type="InterPro" id="IPR003784">
    <property type="entry name" value="BioY"/>
</dbReference>
<dbReference type="PIRSF" id="PIRSF016661">
    <property type="entry name" value="BioY"/>
    <property type="match status" value="1"/>
</dbReference>
<evidence type="ECO:0000256" key="1">
    <source>
        <dbReference type="ARBA" id="ARBA00010692"/>
    </source>
</evidence>
<dbReference type="PANTHER" id="PTHR34295:SF1">
    <property type="entry name" value="BIOTIN TRANSPORTER BIOY"/>
    <property type="match status" value="1"/>
</dbReference>
<keyword evidence="3" id="KW-0812">Transmembrane</keyword>
<comment type="similarity">
    <text evidence="1 2">Belongs to the BioY family.</text>
</comment>
<dbReference type="eggNOG" id="COG1268">
    <property type="taxonomic scope" value="Bacteria"/>
</dbReference>
<keyword evidence="2" id="KW-0813">Transport</keyword>
<feature type="transmembrane region" description="Helical" evidence="3">
    <location>
        <begin position="12"/>
        <end position="30"/>
    </location>
</feature>
<dbReference type="PANTHER" id="PTHR34295">
    <property type="entry name" value="BIOTIN TRANSPORTER BIOY"/>
    <property type="match status" value="1"/>
</dbReference>
<proteinExistence type="inferred from homology"/>
<evidence type="ECO:0000313" key="5">
    <source>
        <dbReference type="Proteomes" id="UP000007488"/>
    </source>
</evidence>
<sequence length="186" mass="19612">MSQSQTPNLRIMVFACLFTALIMIGGYLSFPIPFSPVPIVLADFFIMLAGLLLGASWGSASVGLFLFLGALGLPVFAGGKAGLAVFFGPTGGFLFGYLAGVFVIGLIAGKGKSSLIKDSVALIVGNMLLYSMGVTWLKLALKISWIKASALGFLPFVPGMIIKIIVAAALIKRLRPLLQSLITDQR</sequence>
<keyword evidence="3" id="KW-1133">Transmembrane helix</keyword>
<evidence type="ECO:0000256" key="2">
    <source>
        <dbReference type="PIRNR" id="PIRNR016661"/>
    </source>
</evidence>
<dbReference type="Proteomes" id="UP000007488">
    <property type="component" value="Chromosome"/>
</dbReference>
<dbReference type="STRING" id="645991.Sgly_0809"/>
<reference evidence="5" key="2">
    <citation type="submission" date="2011-02" db="EMBL/GenBank/DDBJ databases">
        <title>The complete genome of Syntrophobotulus glycolicus DSM 8271.</title>
        <authorList>
            <person name="Lucas S."/>
            <person name="Copeland A."/>
            <person name="Lapidus A."/>
            <person name="Bruce D."/>
            <person name="Goodwin L."/>
            <person name="Pitluck S."/>
            <person name="Kyrpides N."/>
            <person name="Mavromatis K."/>
            <person name="Pagani I."/>
            <person name="Ivanova N."/>
            <person name="Mikhailova N."/>
            <person name="Chertkov O."/>
            <person name="Held B."/>
            <person name="Detter J.C."/>
            <person name="Tapia R."/>
            <person name="Han C."/>
            <person name="Land M."/>
            <person name="Hauser L."/>
            <person name="Markowitz V."/>
            <person name="Cheng J.-F."/>
            <person name="Hugenholtz P."/>
            <person name="Woyke T."/>
            <person name="Wu D."/>
            <person name="Spring S."/>
            <person name="Schroeder M."/>
            <person name="Brambilla E."/>
            <person name="Klenk H.-P."/>
            <person name="Eisen J.A."/>
        </authorList>
    </citation>
    <scope>NUCLEOTIDE SEQUENCE [LARGE SCALE GENOMIC DNA]</scope>
    <source>
        <strain evidence="5">DSM 8271 / FlGlyR</strain>
    </source>
</reference>
<dbReference type="HOGENOM" id="CLU_077931_1_1_9"/>
<evidence type="ECO:0000256" key="3">
    <source>
        <dbReference type="SAM" id="Phobius"/>
    </source>
</evidence>
<protein>
    <recommendedName>
        <fullName evidence="2">Biotin transporter</fullName>
    </recommendedName>
</protein>
<dbReference type="Gene3D" id="1.10.1760.20">
    <property type="match status" value="1"/>
</dbReference>
<feature type="transmembrane region" description="Helical" evidence="3">
    <location>
        <begin position="153"/>
        <end position="171"/>
    </location>
</feature>
<feature type="transmembrane region" description="Helical" evidence="3">
    <location>
        <begin position="60"/>
        <end position="77"/>
    </location>
</feature>
<comment type="subcellular location">
    <subcellularLocation>
        <location evidence="2">Cell membrane</location>
        <topology evidence="2">Multi-pass membrane protein</topology>
    </subcellularLocation>
</comment>
<accession>F0T198</accession>
<feature type="transmembrane region" description="Helical" evidence="3">
    <location>
        <begin position="83"/>
        <end position="108"/>
    </location>
</feature>
<keyword evidence="2 3" id="KW-0472">Membrane</keyword>
<reference evidence="4 5" key="1">
    <citation type="journal article" date="2011" name="Stand. Genomic Sci.">
        <title>Complete genome sequence of Syntrophobotulus glycolicus type strain (FlGlyR).</title>
        <authorList>
            <person name="Han C."/>
            <person name="Mwirichia R."/>
            <person name="Chertkov O."/>
            <person name="Held B."/>
            <person name="Lapidus A."/>
            <person name="Nolan M."/>
            <person name="Lucas S."/>
            <person name="Hammon N."/>
            <person name="Deshpande S."/>
            <person name="Cheng J.F."/>
            <person name="Tapia R."/>
            <person name="Goodwin L."/>
            <person name="Pitluck S."/>
            <person name="Huntemann M."/>
            <person name="Liolios K."/>
            <person name="Ivanova N."/>
            <person name="Pagani I."/>
            <person name="Mavromatis K."/>
            <person name="Ovchinikova G."/>
            <person name="Pati A."/>
            <person name="Chen A."/>
            <person name="Palaniappan K."/>
            <person name="Land M."/>
            <person name="Hauser L."/>
            <person name="Brambilla E.M."/>
            <person name="Rohde M."/>
            <person name="Spring S."/>
            <person name="Sikorski J."/>
            <person name="Goker M."/>
            <person name="Woyke T."/>
            <person name="Bristow J."/>
            <person name="Eisen J.A."/>
            <person name="Markowitz V."/>
            <person name="Hugenholtz P."/>
            <person name="Kyrpides N.C."/>
            <person name="Klenk H.P."/>
            <person name="Detter J.C."/>
        </authorList>
    </citation>
    <scope>NUCLEOTIDE SEQUENCE [LARGE SCALE GENOMIC DNA]</scope>
    <source>
        <strain evidence="5">DSM 8271 / FlGlyR</strain>
    </source>
</reference>
<dbReference type="RefSeq" id="WP_013624033.1">
    <property type="nucleotide sequence ID" value="NC_015172.1"/>
</dbReference>
<dbReference type="EMBL" id="CP002547">
    <property type="protein sequence ID" value="ADY55162.1"/>
    <property type="molecule type" value="Genomic_DNA"/>
</dbReference>
<keyword evidence="2" id="KW-1003">Cell membrane</keyword>
<organism evidence="4 5">
    <name type="scientific">Syntrophobotulus glycolicus (strain DSM 8271 / FlGlyR)</name>
    <dbReference type="NCBI Taxonomy" id="645991"/>
    <lineage>
        <taxon>Bacteria</taxon>
        <taxon>Bacillati</taxon>
        <taxon>Bacillota</taxon>
        <taxon>Clostridia</taxon>
        <taxon>Eubacteriales</taxon>
        <taxon>Desulfitobacteriaceae</taxon>
        <taxon>Syntrophobotulus</taxon>
    </lineage>
</organism>
<dbReference type="GO" id="GO:0015225">
    <property type="term" value="F:biotin transmembrane transporter activity"/>
    <property type="evidence" value="ECO:0007669"/>
    <property type="project" value="UniProtKB-UniRule"/>
</dbReference>
<keyword evidence="5" id="KW-1185">Reference proteome</keyword>
<dbReference type="AlphaFoldDB" id="F0T198"/>
<feature type="transmembrane region" description="Helical" evidence="3">
    <location>
        <begin position="120"/>
        <end position="141"/>
    </location>
</feature>
<dbReference type="Pfam" id="PF02632">
    <property type="entry name" value="BioY"/>
    <property type="match status" value="1"/>
</dbReference>
<name>F0T198_SYNGF</name>
<dbReference type="KEGG" id="sgy:Sgly_0809"/>
<dbReference type="OrthoDB" id="9803495at2"/>
<evidence type="ECO:0000313" key="4">
    <source>
        <dbReference type="EMBL" id="ADY55162.1"/>
    </source>
</evidence>
<gene>
    <name evidence="4" type="ordered locus">Sgly_0809</name>
</gene>
<dbReference type="GO" id="GO:0005886">
    <property type="term" value="C:plasma membrane"/>
    <property type="evidence" value="ECO:0007669"/>
    <property type="project" value="UniProtKB-SubCell"/>
</dbReference>